<dbReference type="Proteomes" id="UP000044616">
    <property type="component" value="Unassembled WGS sequence"/>
</dbReference>
<dbReference type="Gene3D" id="3.40.50.1950">
    <property type="entry name" value="Flavin prenyltransferase-like"/>
    <property type="match status" value="1"/>
</dbReference>
<dbReference type="GO" id="GO:0071513">
    <property type="term" value="C:phosphopantothenoylcysteine decarboxylase complex"/>
    <property type="evidence" value="ECO:0007669"/>
    <property type="project" value="TreeGrafter"/>
</dbReference>
<sequence>MGENVLICLCGSVNSINISHYIIELKSKFDEVNVIASTNGRKFINGEILKQFCDNYYDEIENPFLNHVDIVNKHDKILIIPATSNTINKIANGICDNLLLTICHTAFDKLFIFPNMNLRMWENPITQNNIRLLKDYGVSIYPANISESYELASKTFKKNVVAPEPYKVLEFI</sequence>
<dbReference type="InterPro" id="IPR036551">
    <property type="entry name" value="Flavin_trans-like"/>
</dbReference>
<gene>
    <name evidence="2" type="primary">epiD</name>
    <name evidence="2" type="ORF">ERS140147_01976</name>
</gene>
<evidence type="ECO:0000313" key="3">
    <source>
        <dbReference type="Proteomes" id="UP000044616"/>
    </source>
</evidence>
<dbReference type="EC" id="4.1.1.-" evidence="2"/>
<accession>A0A077UK13</accession>
<dbReference type="SUPFAM" id="SSF52507">
    <property type="entry name" value="Homo-oligomeric flavin-containing Cys decarboxylases, HFCD"/>
    <property type="match status" value="1"/>
</dbReference>
<evidence type="ECO:0000313" key="2">
    <source>
        <dbReference type="EMBL" id="CDR28830.1"/>
    </source>
</evidence>
<dbReference type="GO" id="GO:0015937">
    <property type="term" value="P:coenzyme A biosynthetic process"/>
    <property type="evidence" value="ECO:0007669"/>
    <property type="project" value="TreeGrafter"/>
</dbReference>
<dbReference type="AlphaFoldDB" id="A0A077UK13"/>
<dbReference type="GO" id="GO:0004633">
    <property type="term" value="F:phosphopantothenoylcysteine decarboxylase activity"/>
    <property type="evidence" value="ECO:0007669"/>
    <property type="project" value="TreeGrafter"/>
</dbReference>
<dbReference type="PANTHER" id="PTHR14359:SF6">
    <property type="entry name" value="PHOSPHOPANTOTHENOYLCYSTEINE DECARBOXYLASE"/>
    <property type="match status" value="1"/>
</dbReference>
<keyword evidence="2" id="KW-0456">Lyase</keyword>
<reference evidence="2 3" key="1">
    <citation type="submission" date="2014-05" db="EMBL/GenBank/DDBJ databases">
        <authorList>
            <person name="Aslett A.Martin."/>
            <person name="De Silva Nishadi"/>
        </authorList>
    </citation>
    <scope>NUCLEOTIDE SEQUENCE [LARGE SCALE GENOMIC DNA]</scope>
</reference>
<dbReference type="EMBL" id="CCEH01000018">
    <property type="protein sequence ID" value="CDR28830.1"/>
    <property type="molecule type" value="Genomic_DNA"/>
</dbReference>
<feature type="domain" description="Flavoprotein" evidence="1">
    <location>
        <begin position="4"/>
        <end position="156"/>
    </location>
</feature>
<organism evidence="2 3">
    <name type="scientific">Staphylococcus schweitzeri</name>
    <dbReference type="NCBI Taxonomy" id="1654388"/>
    <lineage>
        <taxon>Bacteria</taxon>
        <taxon>Bacillati</taxon>
        <taxon>Bacillota</taxon>
        <taxon>Bacilli</taxon>
        <taxon>Bacillales</taxon>
        <taxon>Staphylococcaceae</taxon>
        <taxon>Staphylococcus</taxon>
    </lineage>
</organism>
<dbReference type="InterPro" id="IPR003382">
    <property type="entry name" value="Flavoprotein"/>
</dbReference>
<dbReference type="GO" id="GO:0010181">
    <property type="term" value="F:FMN binding"/>
    <property type="evidence" value="ECO:0007669"/>
    <property type="project" value="TreeGrafter"/>
</dbReference>
<protein>
    <submittedName>
        <fullName evidence="2">Lantibiotic modifying enzyme</fullName>
        <ecNumber evidence="2">4.1.1.-</ecNumber>
    </submittedName>
</protein>
<proteinExistence type="predicted"/>
<dbReference type="Pfam" id="PF02441">
    <property type="entry name" value="Flavoprotein"/>
    <property type="match status" value="1"/>
</dbReference>
<dbReference type="RefSeq" id="WP_047531433.1">
    <property type="nucleotide sequence ID" value="NZ_CCEH01000018.1"/>
</dbReference>
<evidence type="ECO:0000259" key="1">
    <source>
        <dbReference type="Pfam" id="PF02441"/>
    </source>
</evidence>
<dbReference type="PANTHER" id="PTHR14359">
    <property type="entry name" value="HOMO-OLIGOMERIC FLAVIN CONTAINING CYS DECARBOXYLASE FAMILY"/>
    <property type="match status" value="1"/>
</dbReference>
<name>A0A077UK13_9STAP</name>